<evidence type="ECO:0000256" key="1">
    <source>
        <dbReference type="SAM" id="SignalP"/>
    </source>
</evidence>
<keyword evidence="1" id="KW-0732">Signal</keyword>
<dbReference type="OrthoDB" id="663643at2"/>
<sequence length="182" mass="20372">MRPLMIVLSTCLFLSNIAFCQPPAVKAVVDQIKASAKAIDQDKLLQKKVLPAAAITEHVPDGGAELTGFFKGRQLQKVSVWIGLSYGTQQTDYYFENDVLLHVHKRLNAFPYDTAKQALLTNTTIPAFDGVYFFTGKQLCYHVEQVIKGYEPMTGELKGVDSLLPDAAHYRQLLTRKLPRSR</sequence>
<proteinExistence type="predicted"/>
<feature type="chain" id="PRO_5011715531" evidence="1">
    <location>
        <begin position="21"/>
        <end position="182"/>
    </location>
</feature>
<dbReference type="AlphaFoldDB" id="A0A1I0SBC1"/>
<feature type="signal peptide" evidence="1">
    <location>
        <begin position="1"/>
        <end position="20"/>
    </location>
</feature>
<gene>
    <name evidence="2" type="ORF">SAMN04488122_5866</name>
</gene>
<organism evidence="2 3">
    <name type="scientific">Chitinophaga arvensicola</name>
    <dbReference type="NCBI Taxonomy" id="29529"/>
    <lineage>
        <taxon>Bacteria</taxon>
        <taxon>Pseudomonadati</taxon>
        <taxon>Bacteroidota</taxon>
        <taxon>Chitinophagia</taxon>
        <taxon>Chitinophagales</taxon>
        <taxon>Chitinophagaceae</taxon>
        <taxon>Chitinophaga</taxon>
    </lineage>
</organism>
<dbReference type="Proteomes" id="UP000199310">
    <property type="component" value="Unassembled WGS sequence"/>
</dbReference>
<keyword evidence="3" id="KW-1185">Reference proteome</keyword>
<dbReference type="RefSeq" id="WP_143059296.1">
    <property type="nucleotide sequence ID" value="NZ_FOJG01000002.1"/>
</dbReference>
<protein>
    <submittedName>
        <fullName evidence="2">Uncharacterized protein</fullName>
    </submittedName>
</protein>
<accession>A0A1I0SBC1</accession>
<reference evidence="3" key="1">
    <citation type="submission" date="2016-10" db="EMBL/GenBank/DDBJ databases">
        <authorList>
            <person name="Varghese N."/>
            <person name="Submissions S."/>
        </authorList>
    </citation>
    <scope>NUCLEOTIDE SEQUENCE [LARGE SCALE GENOMIC DNA]</scope>
    <source>
        <strain evidence="3">DSM 3695</strain>
    </source>
</reference>
<evidence type="ECO:0000313" key="2">
    <source>
        <dbReference type="EMBL" id="SEW54034.1"/>
    </source>
</evidence>
<evidence type="ECO:0000313" key="3">
    <source>
        <dbReference type="Proteomes" id="UP000199310"/>
    </source>
</evidence>
<dbReference type="EMBL" id="FOJG01000002">
    <property type="protein sequence ID" value="SEW54034.1"/>
    <property type="molecule type" value="Genomic_DNA"/>
</dbReference>
<name>A0A1I0SBC1_9BACT</name>